<evidence type="ECO:0000256" key="4">
    <source>
        <dbReference type="ARBA" id="ARBA00022729"/>
    </source>
</evidence>
<feature type="domain" description="Ig-like" evidence="11">
    <location>
        <begin position="2050"/>
        <end position="2142"/>
    </location>
</feature>
<dbReference type="InterPro" id="IPR002223">
    <property type="entry name" value="Kunitz_BPTI"/>
</dbReference>
<dbReference type="InterPro" id="IPR036880">
    <property type="entry name" value="Kunitz_BPTI_sf"/>
</dbReference>
<dbReference type="Gene3D" id="4.10.410.10">
    <property type="entry name" value="Pancreatic trypsin inhibitor Kunitz domain"/>
    <property type="match status" value="10"/>
</dbReference>
<evidence type="ECO:0000259" key="10">
    <source>
        <dbReference type="PROSITE" id="PS50279"/>
    </source>
</evidence>
<dbReference type="EnsemblMetazoa" id="XM_024226783.1">
    <property type="protein sequence ID" value="XP_024082551.1"/>
    <property type="gene ID" value="LOC106666138"/>
</dbReference>
<dbReference type="PROSITE" id="PS50092">
    <property type="entry name" value="TSP1"/>
    <property type="match status" value="5"/>
</dbReference>
<dbReference type="Gene3D" id="2.60.40.10">
    <property type="entry name" value="Immunoglobulins"/>
    <property type="match status" value="3"/>
</dbReference>
<dbReference type="InterPro" id="IPR003598">
    <property type="entry name" value="Ig_sub2"/>
</dbReference>
<dbReference type="FunFam" id="2.60.40.10:FF:000032">
    <property type="entry name" value="palladin isoform X1"/>
    <property type="match status" value="1"/>
</dbReference>
<feature type="domain" description="BPTI/Kunitz inhibitor" evidence="10">
    <location>
        <begin position="1295"/>
        <end position="1345"/>
    </location>
</feature>
<dbReference type="InterPro" id="IPR003599">
    <property type="entry name" value="Ig_sub"/>
</dbReference>
<dbReference type="SMART" id="SM00408">
    <property type="entry name" value="IGc2"/>
    <property type="match status" value="3"/>
</dbReference>
<evidence type="ECO:0000256" key="7">
    <source>
        <dbReference type="ARBA" id="ARBA00023157"/>
    </source>
</evidence>
<dbReference type="InterPro" id="IPR020901">
    <property type="entry name" value="Prtase_inh_Kunz-CS"/>
</dbReference>
<evidence type="ECO:0000313" key="15">
    <source>
        <dbReference type="Proteomes" id="UP000494040"/>
    </source>
</evidence>
<dbReference type="Pfam" id="PF05986">
    <property type="entry name" value="ADAMTS_spacer1"/>
    <property type="match status" value="1"/>
</dbReference>
<dbReference type="SUPFAM" id="SSF48726">
    <property type="entry name" value="Immunoglobulin"/>
    <property type="match status" value="3"/>
</dbReference>
<dbReference type="CDD" id="cd00109">
    <property type="entry name" value="Kunitz-type"/>
    <property type="match status" value="7"/>
</dbReference>
<comment type="subcellular location">
    <subcellularLocation>
        <location evidence="1">Secreted</location>
    </subcellularLocation>
</comment>
<dbReference type="Pfam" id="PF13927">
    <property type="entry name" value="Ig_3"/>
    <property type="match status" value="1"/>
</dbReference>
<dbReference type="GO" id="GO:0050431">
    <property type="term" value="F:transforming growth factor beta binding"/>
    <property type="evidence" value="ECO:0007669"/>
    <property type="project" value="TreeGrafter"/>
</dbReference>
<feature type="compositionally biased region" description="Low complexity" evidence="9">
    <location>
        <begin position="796"/>
        <end position="832"/>
    </location>
</feature>
<dbReference type="InterPro" id="IPR008197">
    <property type="entry name" value="WAP_dom"/>
</dbReference>
<evidence type="ECO:0000259" key="11">
    <source>
        <dbReference type="PROSITE" id="PS50835"/>
    </source>
</evidence>
<feature type="compositionally biased region" description="Low complexity" evidence="9">
    <location>
        <begin position="649"/>
        <end position="779"/>
    </location>
</feature>
<dbReference type="FunFam" id="4.10.410.10:FF:000020">
    <property type="entry name" value="Collagen, type VI, alpha 3"/>
    <property type="match status" value="5"/>
</dbReference>
<dbReference type="SUPFAM" id="SSF57256">
    <property type="entry name" value="Elafin-like"/>
    <property type="match status" value="1"/>
</dbReference>
<dbReference type="SMART" id="SM00209">
    <property type="entry name" value="TSP1"/>
    <property type="match status" value="6"/>
</dbReference>
<evidence type="ECO:0000256" key="3">
    <source>
        <dbReference type="ARBA" id="ARBA00022690"/>
    </source>
</evidence>
<dbReference type="SUPFAM" id="SSF82895">
    <property type="entry name" value="TSP-1 type 1 repeat"/>
    <property type="match status" value="6"/>
</dbReference>
<dbReference type="Pfam" id="PF00014">
    <property type="entry name" value="Kunitz_BPTI"/>
    <property type="match status" value="10"/>
</dbReference>
<dbReference type="PRINTS" id="PR01857">
    <property type="entry name" value="ADAMTSFAMILY"/>
</dbReference>
<dbReference type="InterPro" id="IPR013783">
    <property type="entry name" value="Ig-like_fold"/>
</dbReference>
<dbReference type="PANTHER" id="PTHR45938">
    <property type="entry name" value="ACP24A4-RELATED"/>
    <property type="match status" value="1"/>
</dbReference>
<evidence type="ECO:0000256" key="1">
    <source>
        <dbReference type="ARBA" id="ARBA00004613"/>
    </source>
</evidence>
<keyword evidence="3" id="KW-0646">Protease inhibitor</keyword>
<feature type="domain" description="BPTI/Kunitz inhibitor" evidence="10">
    <location>
        <begin position="1354"/>
        <end position="1406"/>
    </location>
</feature>
<evidence type="ECO:0000256" key="5">
    <source>
        <dbReference type="ARBA" id="ARBA00022737"/>
    </source>
</evidence>
<feature type="domain" description="WAP" evidence="13">
    <location>
        <begin position="1996"/>
        <end position="2042"/>
    </location>
</feature>
<keyword evidence="5" id="KW-0677">Repeat</keyword>
<dbReference type="Gene3D" id="2.20.100.10">
    <property type="entry name" value="Thrombospondin type-1 (TSP1) repeat"/>
    <property type="match status" value="6"/>
</dbReference>
<dbReference type="GO" id="GO:0048019">
    <property type="term" value="F:receptor antagonist activity"/>
    <property type="evidence" value="ECO:0007669"/>
    <property type="project" value="TreeGrafter"/>
</dbReference>
<evidence type="ECO:0008006" key="16">
    <source>
        <dbReference type="Google" id="ProtNLM"/>
    </source>
</evidence>
<dbReference type="CTD" id="43872"/>
<dbReference type="RefSeq" id="XP_024082551.1">
    <property type="nucleotide sequence ID" value="XM_024226783.1"/>
</dbReference>
<organism evidence="14 15">
    <name type="scientific">Cimex lectularius</name>
    <name type="common">Bed bug</name>
    <name type="synonym">Acanthia lectularia</name>
    <dbReference type="NCBI Taxonomy" id="79782"/>
    <lineage>
        <taxon>Eukaryota</taxon>
        <taxon>Metazoa</taxon>
        <taxon>Ecdysozoa</taxon>
        <taxon>Arthropoda</taxon>
        <taxon>Hexapoda</taxon>
        <taxon>Insecta</taxon>
        <taxon>Pterygota</taxon>
        <taxon>Neoptera</taxon>
        <taxon>Paraneoptera</taxon>
        <taxon>Hemiptera</taxon>
        <taxon>Heteroptera</taxon>
        <taxon>Panheteroptera</taxon>
        <taxon>Cimicomorpha</taxon>
        <taxon>Cimicidae</taxon>
        <taxon>Cimex</taxon>
    </lineage>
</organism>
<dbReference type="Proteomes" id="UP000494040">
    <property type="component" value="Unassembled WGS sequence"/>
</dbReference>
<dbReference type="InterPro" id="IPR007110">
    <property type="entry name" value="Ig-like_dom"/>
</dbReference>
<dbReference type="OrthoDB" id="5950222at2759"/>
<keyword evidence="6" id="KW-0722">Serine protease inhibitor</keyword>
<feature type="domain" description="BPTI/Kunitz inhibitor" evidence="10">
    <location>
        <begin position="1865"/>
        <end position="1915"/>
    </location>
</feature>
<keyword evidence="8" id="KW-0393">Immunoglobulin domain</keyword>
<feature type="domain" description="BPTI/Kunitz inhibitor" evidence="10">
    <location>
        <begin position="1793"/>
        <end position="1843"/>
    </location>
</feature>
<dbReference type="GO" id="GO:0004867">
    <property type="term" value="F:serine-type endopeptidase inhibitor activity"/>
    <property type="evidence" value="ECO:0007669"/>
    <property type="project" value="UniProtKB-KW"/>
</dbReference>
<dbReference type="SMART" id="SM00217">
    <property type="entry name" value="WAP"/>
    <property type="match status" value="1"/>
</dbReference>
<feature type="domain" description="Ig-like" evidence="11">
    <location>
        <begin position="2283"/>
        <end position="2369"/>
    </location>
</feature>
<dbReference type="Pfam" id="PF08686">
    <property type="entry name" value="PLAC"/>
    <property type="match status" value="1"/>
</dbReference>
<protein>
    <recommendedName>
        <fullName evidence="16">Papilin</fullName>
    </recommendedName>
</protein>
<dbReference type="PRINTS" id="PR00759">
    <property type="entry name" value="BASICPTASE"/>
</dbReference>
<dbReference type="Gene3D" id="2.60.120.830">
    <property type="match status" value="1"/>
</dbReference>
<dbReference type="Pfam" id="PF19030">
    <property type="entry name" value="TSP1_ADAMTS"/>
    <property type="match status" value="6"/>
</dbReference>
<dbReference type="PROSITE" id="PS00280">
    <property type="entry name" value="BPTI_KUNITZ_1"/>
    <property type="match status" value="5"/>
</dbReference>
<dbReference type="PROSITE" id="PS50900">
    <property type="entry name" value="PLAC"/>
    <property type="match status" value="1"/>
</dbReference>
<feature type="domain" description="BPTI/Kunitz inhibitor" evidence="10">
    <location>
        <begin position="1603"/>
        <end position="1653"/>
    </location>
</feature>
<feature type="region of interest" description="Disordered" evidence="9">
    <location>
        <begin position="639"/>
        <end position="779"/>
    </location>
</feature>
<evidence type="ECO:0000256" key="9">
    <source>
        <dbReference type="SAM" id="MobiDB-lite"/>
    </source>
</evidence>
<feature type="domain" description="PLAC" evidence="12">
    <location>
        <begin position="2374"/>
        <end position="2413"/>
    </location>
</feature>
<evidence type="ECO:0000256" key="6">
    <source>
        <dbReference type="ARBA" id="ARBA00022900"/>
    </source>
</evidence>
<name>A0A8I6TJT2_CIMLE</name>
<feature type="compositionally biased region" description="Polar residues" evidence="9">
    <location>
        <begin position="836"/>
        <end position="849"/>
    </location>
</feature>
<keyword evidence="15" id="KW-1185">Reference proteome</keyword>
<dbReference type="GeneID" id="106666138"/>
<evidence type="ECO:0000259" key="13">
    <source>
        <dbReference type="PROSITE" id="PS51390"/>
    </source>
</evidence>
<dbReference type="Pfam" id="PF07679">
    <property type="entry name" value="I-set"/>
    <property type="match status" value="1"/>
</dbReference>
<accession>A0A8I6TJT2</accession>
<dbReference type="InterPro" id="IPR036383">
    <property type="entry name" value="TSP1_rpt_sf"/>
</dbReference>
<evidence type="ECO:0000259" key="12">
    <source>
        <dbReference type="PROSITE" id="PS50900"/>
    </source>
</evidence>
<sequence length="2451" mass="269670">MSFQGVYYQWVPYKKAEEKCVLNCMPVGERFYYRHQDQVIDGTPCSDEGRDVCVNGKCMSVGCDNLLGSKMREDVCRVCGGDGSTCTTKSGVIEKNALFIGYEDLFIIPTGATNIRVREKSPSNNYLAVRNKNGHFYLNGNWKIDYSQSLKFAGTIFVYERKSFPFLASESISALGPTNEALYIVMLYQEPNPGIEYTYSVPKGSFLETPNEGYVWAYDSFSECNVTCGQGYQFRRVWCSQGRNEVSLDLCDSGSEPTSINICSKPVCPAKWYTSDWSRCSEPCGKKGTRSRQVICQQEVGLGAIRVDESLCLLTESEPPTVEECEETGPCPTWHEGPWKPCDHLCGKGKQRREVHCYKKTNGLIEVLDKEYCAEKMPETEKSCNLRPCEGLDWITSDWSGCSEKCGVTFETRTAQCANEKGVVFPDSMCQENLKPELKRNCVVSPCASQWFASQWSPCSAKCGVGIQSRDVFCVSFESDTLVKVDESKCDPKLKYDNQKECKVEEECKGEWFAGPFGECSKPCGGGLKERKVMCLKNSTTVNLAECDESKIILKVEDCNKEPCGEDHIIPVSTDQTILEEDSEECDYDDYDYEDTTSSEIDILKEVSFGSEGDDGSGDLPSEPDLNVYMTTTGDILLRDEPQKEAIGSSETTQTSDSLTTSSLSMSMVTSDSTSSDLQSSSTLSGSSMDGSSSSMDGTSLSSSYSSSEATSDFTQSSTDSSTGSSTDLSTDSSTDLSTDSSTGSSVDSSSVSSLTSDSSSASETLTTTSDSSTTESSVFSSFSTFSTLSFFTSVSTDESTSSPSEGSSLTTGTGFSDVTSSESSESSETVDLTTFDETSSSEPSSIFVDTSSTPSESSTPTDTTDESSATSEWTPVVYDLTTESPIDAAITKEQKVRKCKKRRERSKCAKSKFGCCPDKKTKAKGPFGKGCSVPKTCKEAEFGCCLDGLSSAKGPKYKGCPKPDCDQTLFGCCKDGVTASKGNYYEGCPEEPTTMVDCMMSKWGCCPDGILSAMGPNQAGCVCDNCVPCNEAEYGCCPDRVTTATGPNYEGCNILERPDCKSTEHGCCPNGLTAAEGPENKGCASCQETEFGCCPDGVKSALGDNSFGCEPVCASSQFGCCPDQVTMAHGPHYEGCCLAYQFGCCPDHITPARGPNNEGCECTHSPYGCCPDNTTAAKGYNKEGCGCQHSEHGCCPDDMTAAQGPEFEGCPCSTFQFGCCPDGVTRIQSPYDVNCRCETTPYGCCSDGVTTKLHPDEKCSCEATKYGCCHDGYTEAQGDNFEGCENVPPKGEICSLQRDAGPCRDFATFYFFDMQYGGCAKFWYGGCEGNLNRFKTQEECHSRCVVLPGKDACTLPKSVGACSGQHSTLAWYFDNESKRCQEFYHSGCLGNNNRFDTREQCEELCGSQDHLDECEQSLEPGPCHGQFRRWYFNKQDKTCQEFVYGGCKGTKNNFMTEAACKYRCMRPPTTAPQECFAPKQTGNCTDKIPKWYFAMPQQKCMPFYYTGCNGNGNSFNSQEECETNCPIPKETNICTLPAVGGGCSNYTSRYYYDTAKKSCEHFYYGGCEGNENNFLTQNDCMRRCGQGSYVETPEEPFSTDMCVLPQERGRCNEYYHRYSYNHADGTCKPFTYTGCEGNGNNFETEEQCQQSCGHTQDKCSLPRVAGPCDNWTPQYYYDPSSDRCLSFNYGGCLGNSNRFNTIEECEHACKRSEEPPPEPPRPSPDHRTYSNICLSPVDPGPCLEQIPSWHYDSQTGECKSFLYGGCEGNANRFLSEEQCERQCGEYRSQDACSGYSVSGTCHDSQLKYFFDSERATCSPFTYSGCGGTANRFSSVAECESMCRAYIEPKPYKGRHSETATTDICTQPMEPGNCDTHLTRWIYDDEERTCISFLYTGCGGNFNNFETNEECMNFCVSNDIDVGPDVPTKDCRAVEDDCRRMTHCQYGIERWVDDNDCENCRCNNPCEPSPCSPHASCEVERTEGNEFKAVCTGDEHQHHPGVCPHLGPEHQDCNNECEYDSDCKIYEKCCYNGCGLTCIPAVSEVVTQAPNTYAYILDDTPSEAEEEEGNMVSFECNAHGSPAPKVEWKRNGQTITASESSKYRVAKDGKLEIIGLEIEDDGEYVCEASNGGVPATRLYHLTVREGTTRQVTVVNNPDEKEIIATINNPVVLRCYAIGFPAPSVSWWKGEKVLLRSDGIEQRRDNSLYIQRVSPKHLGYYTCQLYNGGGSAASFTLTLKMYGPIDPYDPNDLTSNQFLVPSPKGPPVEDRPRPPPYHPQGRVPVQVHASSTAHKITQGSNVTLNCSSSAGNPVPEYTWLKDSIPLYSDDRVFVQNNWVIITNAQPSDSGEYTCVGDNRHSSAQSSVAIEIESAIPANCTDSPYFANCELIVGANYCNHEYYAKFCCKSCTEAGKFSGLHHRRTRSIVDFIQMQRIKNMLPSRTIKDLKNRQ</sequence>
<reference evidence="14" key="1">
    <citation type="submission" date="2022-01" db="UniProtKB">
        <authorList>
            <consortium name="EnsemblMetazoa"/>
        </authorList>
    </citation>
    <scope>IDENTIFICATION</scope>
</reference>
<dbReference type="InterPro" id="IPR036179">
    <property type="entry name" value="Ig-like_dom_sf"/>
</dbReference>
<dbReference type="GO" id="GO:0030198">
    <property type="term" value="P:extracellular matrix organization"/>
    <property type="evidence" value="ECO:0007669"/>
    <property type="project" value="InterPro"/>
</dbReference>
<keyword evidence="2" id="KW-0964">Secreted</keyword>
<dbReference type="GO" id="GO:0005615">
    <property type="term" value="C:extracellular space"/>
    <property type="evidence" value="ECO:0007669"/>
    <property type="project" value="TreeGrafter"/>
</dbReference>
<evidence type="ECO:0000256" key="8">
    <source>
        <dbReference type="ARBA" id="ARBA00023319"/>
    </source>
</evidence>
<feature type="domain" description="BPTI/Kunitz inhibitor" evidence="10">
    <location>
        <begin position="1535"/>
        <end position="1585"/>
    </location>
</feature>
<dbReference type="InterPro" id="IPR010909">
    <property type="entry name" value="PLAC"/>
</dbReference>
<dbReference type="Pfam" id="PF13895">
    <property type="entry name" value="Ig_2"/>
    <property type="match status" value="1"/>
</dbReference>
<dbReference type="InterPro" id="IPR010294">
    <property type="entry name" value="ADAMTS_spacer1"/>
</dbReference>
<feature type="region of interest" description="Disordered" evidence="9">
    <location>
        <begin position="796"/>
        <end position="874"/>
    </location>
</feature>
<feature type="compositionally biased region" description="Low complexity" evidence="9">
    <location>
        <begin position="850"/>
        <end position="874"/>
    </location>
</feature>
<dbReference type="PROSITE" id="PS50279">
    <property type="entry name" value="BPTI_KUNITZ_2"/>
    <property type="match status" value="10"/>
</dbReference>
<dbReference type="PANTHER" id="PTHR45938:SF11">
    <property type="entry name" value="WAP, KAZAL, IMMUNOGLOBULIN, KUNITZ AND NTR DOMAIN-CONTAINING PROTEIN 2-LIKE"/>
    <property type="match status" value="1"/>
</dbReference>
<dbReference type="SMART" id="SM00131">
    <property type="entry name" value="KU"/>
    <property type="match status" value="10"/>
</dbReference>
<dbReference type="FunFam" id="2.60.120.830:FF:000001">
    <property type="entry name" value="A disintegrin and metalloproteinase with thrombospondin motifs 1"/>
    <property type="match status" value="1"/>
</dbReference>
<evidence type="ECO:0000256" key="2">
    <source>
        <dbReference type="ARBA" id="ARBA00022525"/>
    </source>
</evidence>
<evidence type="ECO:0000313" key="14">
    <source>
        <dbReference type="EnsemblMetazoa" id="XP_024082551.1"/>
    </source>
</evidence>
<dbReference type="InterPro" id="IPR036645">
    <property type="entry name" value="Elafin-like_sf"/>
</dbReference>
<keyword evidence="4" id="KW-0732">Signal</keyword>
<dbReference type="PROSITE" id="PS50835">
    <property type="entry name" value="IG_LIKE"/>
    <property type="match status" value="3"/>
</dbReference>
<dbReference type="SMART" id="SM00409">
    <property type="entry name" value="IG"/>
    <property type="match status" value="3"/>
</dbReference>
<dbReference type="SUPFAM" id="SSF57362">
    <property type="entry name" value="BPTI-like"/>
    <property type="match status" value="10"/>
</dbReference>
<dbReference type="InterPro" id="IPR013098">
    <property type="entry name" value="Ig_I-set"/>
</dbReference>
<feature type="domain" description="Ig-like" evidence="11">
    <location>
        <begin position="2157"/>
        <end position="2237"/>
    </location>
</feature>
<feature type="domain" description="BPTI/Kunitz inhibitor" evidence="10">
    <location>
        <begin position="1734"/>
        <end position="1784"/>
    </location>
</feature>
<dbReference type="InterPro" id="IPR013273">
    <property type="entry name" value="ADAMTS/ADAMTS-like"/>
</dbReference>
<feature type="domain" description="BPTI/Kunitz inhibitor" evidence="10">
    <location>
        <begin position="1415"/>
        <end position="1465"/>
    </location>
</feature>
<feature type="domain" description="BPTI/Kunitz inhibitor" evidence="10">
    <location>
        <begin position="1660"/>
        <end position="1710"/>
    </location>
</feature>
<dbReference type="PROSITE" id="PS51390">
    <property type="entry name" value="WAP"/>
    <property type="match status" value="1"/>
</dbReference>
<feature type="domain" description="BPTI/Kunitz inhibitor" evidence="10">
    <location>
        <begin position="1476"/>
        <end position="1526"/>
    </location>
</feature>
<dbReference type="FunFam" id="4.10.410.10:FF:000005">
    <property type="entry name" value="Pancreatic trypsin inhibitor"/>
    <property type="match status" value="1"/>
</dbReference>
<keyword evidence="7" id="KW-1015">Disulfide bond</keyword>
<dbReference type="InterPro" id="IPR000884">
    <property type="entry name" value="TSP1_rpt"/>
</dbReference>
<proteinExistence type="predicted"/>